<comment type="subunit">
    <text evidence="19">The sodium/potassium-transporting ATPase is composed of a catalytic alpha subunit, an auxiliary non-catalytic beta subunit and an additional regulatory subunit. Interacts with catalytic alpha subunit ATP12A.</text>
</comment>
<keyword evidence="9" id="KW-0735">Signal-anchor</keyword>
<keyword evidence="11" id="KW-0915">Sodium</keyword>
<keyword evidence="24" id="KW-1185">Reference proteome</keyword>
<dbReference type="InterPro" id="IPR038702">
    <property type="entry name" value="Na/K_ATPase_sub_beta_sf"/>
</dbReference>
<evidence type="ECO:0000256" key="4">
    <source>
        <dbReference type="ARBA" id="ARBA00022475"/>
    </source>
</evidence>
<evidence type="ECO:0000256" key="20">
    <source>
        <dbReference type="ARBA" id="ARBA00041204"/>
    </source>
</evidence>
<evidence type="ECO:0000256" key="19">
    <source>
        <dbReference type="ARBA" id="ARBA00038625"/>
    </source>
</evidence>
<name>A0A452FMT7_CAPHI</name>
<dbReference type="Ensembl" id="ENSCHIT00000033460.1">
    <property type="protein sequence ID" value="ENSCHIP00000025598.1"/>
    <property type="gene ID" value="ENSCHIG00000022307.1"/>
</dbReference>
<reference evidence="23" key="3">
    <citation type="submission" date="2025-09" db="UniProtKB">
        <authorList>
            <consortium name="Ensembl"/>
        </authorList>
    </citation>
    <scope>IDENTIFICATION</scope>
</reference>
<keyword evidence="3" id="KW-0813">Transport</keyword>
<dbReference type="STRING" id="9925.ENSCHIP00000025598"/>
<keyword evidence="8" id="KW-0630">Potassium</keyword>
<evidence type="ECO:0000256" key="7">
    <source>
        <dbReference type="ARBA" id="ARBA00022692"/>
    </source>
</evidence>
<dbReference type="AlphaFoldDB" id="A0A452FMT7"/>
<dbReference type="InterPro" id="IPR000402">
    <property type="entry name" value="Na/K_ATPase_sub_beta"/>
</dbReference>
<evidence type="ECO:0000256" key="9">
    <source>
        <dbReference type="ARBA" id="ARBA00022968"/>
    </source>
</evidence>
<evidence type="ECO:0000313" key="23">
    <source>
        <dbReference type="Ensembl" id="ENSCHIP00000025598.1"/>
    </source>
</evidence>
<dbReference type="GO" id="GO:0001671">
    <property type="term" value="F:ATPase activator activity"/>
    <property type="evidence" value="ECO:0007669"/>
    <property type="project" value="TreeGrafter"/>
</dbReference>
<dbReference type="GO" id="GO:0016324">
    <property type="term" value="C:apical plasma membrane"/>
    <property type="evidence" value="ECO:0007669"/>
    <property type="project" value="UniProtKB-SubCell"/>
</dbReference>
<dbReference type="PANTHER" id="PTHR11523:SF47">
    <property type="entry name" value="SODIUM_POTASSIUM-TRANSPORTING ATPASE SUBUNIT BETA-3"/>
    <property type="match status" value="1"/>
</dbReference>
<evidence type="ECO:0000256" key="6">
    <source>
        <dbReference type="ARBA" id="ARBA00022607"/>
    </source>
</evidence>
<dbReference type="Gene3D" id="2.60.40.1660">
    <property type="entry name" value="Na, k-atpase alpha subunit"/>
    <property type="match status" value="2"/>
</dbReference>
<evidence type="ECO:0000256" key="5">
    <source>
        <dbReference type="ARBA" id="ARBA00022538"/>
    </source>
</evidence>
<keyword evidence="13 22" id="KW-0472">Membrane</keyword>
<evidence type="ECO:0000256" key="11">
    <source>
        <dbReference type="ARBA" id="ARBA00023053"/>
    </source>
</evidence>
<dbReference type="Proteomes" id="UP000291000">
    <property type="component" value="Chromosome 1"/>
</dbReference>
<evidence type="ECO:0000313" key="24">
    <source>
        <dbReference type="Proteomes" id="UP000291000"/>
    </source>
</evidence>
<evidence type="ECO:0000256" key="16">
    <source>
        <dbReference type="ARBA" id="ARBA00023201"/>
    </source>
</evidence>
<evidence type="ECO:0000256" key="1">
    <source>
        <dbReference type="ARBA" id="ARBA00004655"/>
    </source>
</evidence>
<evidence type="ECO:0000256" key="8">
    <source>
        <dbReference type="ARBA" id="ARBA00022958"/>
    </source>
</evidence>
<evidence type="ECO:0000256" key="3">
    <source>
        <dbReference type="ARBA" id="ARBA00022448"/>
    </source>
</evidence>
<evidence type="ECO:0000256" key="14">
    <source>
        <dbReference type="ARBA" id="ARBA00023157"/>
    </source>
</evidence>
<evidence type="ECO:0000256" key="15">
    <source>
        <dbReference type="ARBA" id="ARBA00023180"/>
    </source>
</evidence>
<dbReference type="GeneTree" id="ENSGT01030000234579"/>
<evidence type="ECO:0000256" key="12">
    <source>
        <dbReference type="ARBA" id="ARBA00023065"/>
    </source>
</evidence>
<evidence type="ECO:0000256" key="13">
    <source>
        <dbReference type="ARBA" id="ARBA00023136"/>
    </source>
</evidence>
<keyword evidence="4" id="KW-1003">Cell membrane</keyword>
<keyword evidence="15" id="KW-0325">Glycoprotein</keyword>
<dbReference type="Pfam" id="PF00287">
    <property type="entry name" value="Na_K-ATPase"/>
    <property type="match status" value="2"/>
</dbReference>
<comment type="function">
    <text evidence="17">This is the non-catalytic component of the active enzyme, which catalyzes the hydrolysis of ATP coupled with the exchange of Na(+) and K(+) ions across the plasma membrane. The exact function of the beta-3 subunit is not known.</text>
</comment>
<keyword evidence="16" id="KW-0739">Sodium transport</keyword>
<sequence length="240" mass="27477">MMKKDKKSFNQSLAEWKRFIHNQTTKIYYGFLAALFSFTMWTMLQTLNDEVPKYHDQIPSPGLTVFPKPVLALDFLFSLSDSESYQGYIDHLKKFLVALGAELGYLFDFFLTGTFFEQKVPEYTACQKPYVLMKINRTIGLRPQGEPRIDGIAKSESTAVLSTYPPNGKIDFKYFPYYGEKILHESYLQPLVAIQLSFGSDADVKEAMVDCKIDGSPNLKAQNDHDKFLGRVTFKITMHA</sequence>
<dbReference type="EMBL" id="LWLT01000001">
    <property type="status" value="NOT_ANNOTATED_CDS"/>
    <property type="molecule type" value="Genomic_DNA"/>
</dbReference>
<keyword evidence="7 22" id="KW-0812">Transmembrane</keyword>
<comment type="similarity">
    <text evidence="2">Belongs to the X(+)/potassium ATPases subunit beta family.</text>
</comment>
<keyword evidence="14" id="KW-1015">Disulfide bond</keyword>
<evidence type="ECO:0000256" key="21">
    <source>
        <dbReference type="ARBA" id="ARBA00041459"/>
    </source>
</evidence>
<comment type="subcellular location">
    <subcellularLocation>
        <location evidence="1">Apical cell membrane</location>
        <topology evidence="1">Single-pass type II membrane protein</topology>
    </subcellularLocation>
    <subcellularLocation>
        <location evidence="18">Basolateral cell membrane</location>
        <topology evidence="18">Single-pass type II membrane protein</topology>
    </subcellularLocation>
</comment>
<dbReference type="GO" id="GO:0030007">
    <property type="term" value="P:intracellular potassium ion homeostasis"/>
    <property type="evidence" value="ECO:0007669"/>
    <property type="project" value="TreeGrafter"/>
</dbReference>
<evidence type="ECO:0000256" key="22">
    <source>
        <dbReference type="SAM" id="Phobius"/>
    </source>
</evidence>
<dbReference type="GO" id="GO:1990573">
    <property type="term" value="P:potassium ion import across plasma membrane"/>
    <property type="evidence" value="ECO:0007669"/>
    <property type="project" value="TreeGrafter"/>
</dbReference>
<accession>A0A452FMT7</accession>
<dbReference type="GO" id="GO:0005890">
    <property type="term" value="C:sodium:potassium-exchanging ATPase complex"/>
    <property type="evidence" value="ECO:0007669"/>
    <property type="project" value="InterPro"/>
</dbReference>
<keyword evidence="5" id="KW-0633">Potassium transport</keyword>
<evidence type="ECO:0000256" key="10">
    <source>
        <dbReference type="ARBA" id="ARBA00022989"/>
    </source>
</evidence>
<dbReference type="PANTHER" id="PTHR11523">
    <property type="entry name" value="SODIUM/POTASSIUM-DEPENDENT ATPASE BETA SUBUNIT"/>
    <property type="match status" value="1"/>
</dbReference>
<keyword evidence="6" id="KW-0740">Sodium/potassium transport</keyword>
<organism evidence="23 24">
    <name type="scientific">Capra hircus</name>
    <name type="common">Goat</name>
    <dbReference type="NCBI Taxonomy" id="9925"/>
    <lineage>
        <taxon>Eukaryota</taxon>
        <taxon>Metazoa</taxon>
        <taxon>Chordata</taxon>
        <taxon>Craniata</taxon>
        <taxon>Vertebrata</taxon>
        <taxon>Euteleostomi</taxon>
        <taxon>Mammalia</taxon>
        <taxon>Eutheria</taxon>
        <taxon>Laurasiatheria</taxon>
        <taxon>Artiodactyla</taxon>
        <taxon>Ruminantia</taxon>
        <taxon>Pecora</taxon>
        <taxon>Bovidae</taxon>
        <taxon>Caprinae</taxon>
        <taxon>Capra</taxon>
    </lineage>
</organism>
<keyword evidence="10 22" id="KW-1133">Transmembrane helix</keyword>
<dbReference type="GO" id="GO:0006883">
    <property type="term" value="P:intracellular sodium ion homeostasis"/>
    <property type="evidence" value="ECO:0007669"/>
    <property type="project" value="TreeGrafter"/>
</dbReference>
<dbReference type="Bgee" id="ENSCHIG00000022307">
    <property type="expression patterns" value="Expressed in spleen and 3 other cell types or tissues"/>
</dbReference>
<evidence type="ECO:0000256" key="17">
    <source>
        <dbReference type="ARBA" id="ARBA00037667"/>
    </source>
</evidence>
<evidence type="ECO:0000256" key="18">
    <source>
        <dbReference type="ARBA" id="ARBA00037810"/>
    </source>
</evidence>
<reference evidence="23 24" key="1">
    <citation type="submission" date="2016-04" db="EMBL/GenBank/DDBJ databases">
        <title>Polished mammalian reference genomes with single-molecule sequencing and chromosome conformation capture applied to the Capra hircus genome.</title>
        <authorList>
            <person name="Bickhart D.M."/>
            <person name="Koren S."/>
            <person name="Rosen B."/>
            <person name="Hastie A."/>
            <person name="Liachko I."/>
            <person name="Sullivan S.T."/>
            <person name="Burton J."/>
            <person name="Sayre B.L."/>
            <person name="Huson H.J."/>
            <person name="Lee J."/>
            <person name="Lam E."/>
            <person name="Kelley C.M."/>
            <person name="Hutchison J.L."/>
            <person name="Zhou Y."/>
            <person name="Sun J."/>
            <person name="Crisa A."/>
            <person name="Schwartz J.C."/>
            <person name="Hammond J.A."/>
            <person name="Schroeder S.G."/>
            <person name="Liu G.E."/>
            <person name="Dunham M."/>
            <person name="Shendure J."/>
            <person name="Sonstegard T.S."/>
            <person name="Phillippy A.M."/>
            <person name="Van Tassell C.P."/>
            <person name="Smith T.P."/>
        </authorList>
    </citation>
    <scope>NUCLEOTIDE SEQUENCE [LARGE SCALE GENOMIC DNA]</scope>
</reference>
<keyword evidence="12" id="KW-0406">Ion transport</keyword>
<dbReference type="GO" id="GO:0036376">
    <property type="term" value="P:sodium ion export across plasma membrane"/>
    <property type="evidence" value="ECO:0007669"/>
    <property type="project" value="TreeGrafter"/>
</dbReference>
<protein>
    <recommendedName>
        <fullName evidence="20">Sodium/potassium-transporting ATPase subunit beta-3</fullName>
    </recommendedName>
    <alternativeName>
        <fullName evidence="21">Sodium/potassium-dependent ATPase subunit beta-3</fullName>
    </alternativeName>
</protein>
<dbReference type="OMA" id="KILHESY"/>
<evidence type="ECO:0000256" key="2">
    <source>
        <dbReference type="ARBA" id="ARBA00005876"/>
    </source>
</evidence>
<proteinExistence type="inferred from homology"/>
<feature type="transmembrane region" description="Helical" evidence="22">
    <location>
        <begin position="27"/>
        <end position="44"/>
    </location>
</feature>
<dbReference type="GO" id="GO:0016323">
    <property type="term" value="C:basolateral plasma membrane"/>
    <property type="evidence" value="ECO:0007669"/>
    <property type="project" value="UniProtKB-SubCell"/>
</dbReference>
<reference evidence="23" key="2">
    <citation type="submission" date="2025-08" db="UniProtKB">
        <authorList>
            <consortium name="Ensembl"/>
        </authorList>
    </citation>
    <scope>IDENTIFICATION</scope>
</reference>